<dbReference type="InParanoid" id="A0A6Q2WQ35"/>
<protein>
    <recommendedName>
        <fullName evidence="2">C-type lectin domain-containing protein</fullName>
    </recommendedName>
</protein>
<keyword evidence="4" id="KW-1185">Reference proteome</keyword>
<name>A0A6Q2WQ35_ESOLU</name>
<dbReference type="Ensembl" id="ENSELUT00000065997.2">
    <property type="protein sequence ID" value="ENSELUP00000043210.1"/>
    <property type="gene ID" value="ENSELUG00000028501.2"/>
</dbReference>
<sequence>MCSTLWVPLKLLVCVQTSGHNDKLSAASAGANGDLNKQTKTEPFYTLNFDYALLCVCLSQSESSLKLNILHVYNDIISFLLIGNRVSINHLALHQNLTQLSSELEQLRITHHHLFEDKYLAQRRLNIASINMHLEDTELQIRNCKSENLHLVRKLSVVNICQNGICLTCYYFAITEDIEPRSWTEARKENVSHGADLVLIDSWKKQVRHGADLVLIDSWKKQSYTDFTIVQLVTDCLNTNLSSRYWAPEEPNDINNVDCAATYSKNPPSGTWHPMMTWIDTPCTFPLKWICEMKTVIC</sequence>
<dbReference type="PROSITE" id="PS50041">
    <property type="entry name" value="C_TYPE_LECTIN_2"/>
    <property type="match status" value="1"/>
</dbReference>
<evidence type="ECO:0000259" key="2">
    <source>
        <dbReference type="PROSITE" id="PS50041"/>
    </source>
</evidence>
<evidence type="ECO:0000313" key="4">
    <source>
        <dbReference type="Proteomes" id="UP000265140"/>
    </source>
</evidence>
<dbReference type="SUPFAM" id="SSF56436">
    <property type="entry name" value="C-type lectin-like"/>
    <property type="match status" value="1"/>
</dbReference>
<evidence type="ECO:0000313" key="3">
    <source>
        <dbReference type="Ensembl" id="ENSELUP00000043210.1"/>
    </source>
</evidence>
<dbReference type="InterPro" id="IPR016187">
    <property type="entry name" value="CTDL_fold"/>
</dbReference>
<feature type="chain" id="PRO_5027967811" description="C-type lectin domain-containing protein" evidence="1">
    <location>
        <begin position="20"/>
        <end position="298"/>
    </location>
</feature>
<accession>A0A6Q2WQ35</accession>
<reference evidence="3" key="4">
    <citation type="submission" date="2025-09" db="UniProtKB">
        <authorList>
            <consortium name="Ensembl"/>
        </authorList>
    </citation>
    <scope>IDENTIFICATION</scope>
</reference>
<proteinExistence type="predicted"/>
<feature type="domain" description="C-type lectin" evidence="2">
    <location>
        <begin position="169"/>
        <end position="292"/>
    </location>
</feature>
<reference evidence="3" key="2">
    <citation type="submission" date="2020-02" db="EMBL/GenBank/DDBJ databases">
        <title>Esox lucius (northern pike) genome, fEsoLuc1, primary haplotype.</title>
        <authorList>
            <person name="Myers G."/>
            <person name="Karagic N."/>
            <person name="Meyer A."/>
            <person name="Pippel M."/>
            <person name="Reichard M."/>
            <person name="Winkler S."/>
            <person name="Tracey A."/>
            <person name="Sims Y."/>
            <person name="Howe K."/>
            <person name="Rhie A."/>
            <person name="Formenti G."/>
            <person name="Durbin R."/>
            <person name="Fedrigo O."/>
            <person name="Jarvis E.D."/>
        </authorList>
    </citation>
    <scope>NUCLEOTIDE SEQUENCE [LARGE SCALE GENOMIC DNA]</scope>
</reference>
<dbReference type="InterPro" id="IPR016186">
    <property type="entry name" value="C-type_lectin-like/link_sf"/>
</dbReference>
<dbReference type="Gene3D" id="3.10.100.10">
    <property type="entry name" value="Mannose-Binding Protein A, subunit A"/>
    <property type="match status" value="1"/>
</dbReference>
<organism evidence="3 4">
    <name type="scientific">Esox lucius</name>
    <name type="common">Northern pike</name>
    <dbReference type="NCBI Taxonomy" id="8010"/>
    <lineage>
        <taxon>Eukaryota</taxon>
        <taxon>Metazoa</taxon>
        <taxon>Chordata</taxon>
        <taxon>Craniata</taxon>
        <taxon>Vertebrata</taxon>
        <taxon>Euteleostomi</taxon>
        <taxon>Actinopterygii</taxon>
        <taxon>Neopterygii</taxon>
        <taxon>Teleostei</taxon>
        <taxon>Protacanthopterygii</taxon>
        <taxon>Esociformes</taxon>
        <taxon>Esocidae</taxon>
        <taxon>Esox</taxon>
    </lineage>
</organism>
<reference evidence="4" key="1">
    <citation type="journal article" date="2014" name="PLoS ONE">
        <title>The genome and linkage map of the northern pike (Esox lucius): conserved synteny revealed between the salmonid sister group and the Neoteleostei.</title>
        <authorList>
            <person name="Rondeau E.B."/>
            <person name="Minkley D.R."/>
            <person name="Leong J.S."/>
            <person name="Messmer A.M."/>
            <person name="Jantzen J.R."/>
            <person name="von Schalburg K.R."/>
            <person name="Lemon C."/>
            <person name="Bird N.H."/>
            <person name="Koop B.F."/>
        </authorList>
    </citation>
    <scope>NUCLEOTIDE SEQUENCE</scope>
</reference>
<dbReference type="Proteomes" id="UP000265140">
    <property type="component" value="Chromosome 15"/>
</dbReference>
<reference evidence="3" key="3">
    <citation type="submission" date="2025-08" db="UniProtKB">
        <authorList>
            <consortium name="Ensembl"/>
        </authorList>
    </citation>
    <scope>IDENTIFICATION</scope>
</reference>
<keyword evidence="1" id="KW-0732">Signal</keyword>
<dbReference type="AlphaFoldDB" id="A0A6Q2WQ35"/>
<dbReference type="InterPro" id="IPR001304">
    <property type="entry name" value="C-type_lectin-like"/>
</dbReference>
<feature type="signal peptide" evidence="1">
    <location>
        <begin position="1"/>
        <end position="19"/>
    </location>
</feature>
<evidence type="ECO:0000256" key="1">
    <source>
        <dbReference type="SAM" id="SignalP"/>
    </source>
</evidence>